<proteinExistence type="predicted"/>
<keyword evidence="3" id="KW-1185">Reference proteome</keyword>
<dbReference type="PANTHER" id="PTHR43433:SF5">
    <property type="entry name" value="AB HYDROLASE-1 DOMAIN-CONTAINING PROTEIN"/>
    <property type="match status" value="1"/>
</dbReference>
<keyword evidence="2" id="KW-0378">Hydrolase</keyword>
<dbReference type="InterPro" id="IPR050471">
    <property type="entry name" value="AB_hydrolase"/>
</dbReference>
<dbReference type="SUPFAM" id="SSF53474">
    <property type="entry name" value="alpha/beta-Hydrolases"/>
    <property type="match status" value="1"/>
</dbReference>
<sequence length="217" mass="24492">MKPCVVSGQIEPLEIPATSANPLVRHSLKKGAEARLADLQQSHLHLHGYYTTTEEKFAIYYETYGTGPTKVLLVPGWGGHMDDYRHLLISLLDNDDFEICIFDHRGIGFSESSARFLSIQLYATDALGLLDHLGWDRVCLYGESMGGMVALQMYENEPQRFESAVFATTTRGPYFPTLRAWATLMRAVPARNRTEQLLLTRPILFSKAYLTSPMDEE</sequence>
<accession>A0ABQ9Y326</accession>
<dbReference type="EMBL" id="JARBJD010000040">
    <property type="protein sequence ID" value="KAK2958151.1"/>
    <property type="molecule type" value="Genomic_DNA"/>
</dbReference>
<evidence type="ECO:0000259" key="1">
    <source>
        <dbReference type="Pfam" id="PF00561"/>
    </source>
</evidence>
<name>A0ABQ9Y326_9EUKA</name>
<evidence type="ECO:0000313" key="3">
    <source>
        <dbReference type="Proteomes" id="UP001281761"/>
    </source>
</evidence>
<dbReference type="GO" id="GO:0016787">
    <property type="term" value="F:hydrolase activity"/>
    <property type="evidence" value="ECO:0007669"/>
    <property type="project" value="UniProtKB-KW"/>
</dbReference>
<dbReference type="Proteomes" id="UP001281761">
    <property type="component" value="Unassembled WGS sequence"/>
</dbReference>
<dbReference type="InterPro" id="IPR000073">
    <property type="entry name" value="AB_hydrolase_1"/>
</dbReference>
<organism evidence="2 3">
    <name type="scientific">Blattamonas nauphoetae</name>
    <dbReference type="NCBI Taxonomy" id="2049346"/>
    <lineage>
        <taxon>Eukaryota</taxon>
        <taxon>Metamonada</taxon>
        <taxon>Preaxostyla</taxon>
        <taxon>Oxymonadida</taxon>
        <taxon>Blattamonas</taxon>
    </lineage>
</organism>
<evidence type="ECO:0000313" key="2">
    <source>
        <dbReference type="EMBL" id="KAK2958151.1"/>
    </source>
</evidence>
<reference evidence="2 3" key="1">
    <citation type="journal article" date="2022" name="bioRxiv">
        <title>Genomics of Preaxostyla Flagellates Illuminates Evolutionary Transitions and the Path Towards Mitochondrial Loss.</title>
        <authorList>
            <person name="Novak L.V.F."/>
            <person name="Treitli S.C."/>
            <person name="Pyrih J."/>
            <person name="Halakuc P."/>
            <person name="Pipaliya S.V."/>
            <person name="Vacek V."/>
            <person name="Brzon O."/>
            <person name="Soukal P."/>
            <person name="Eme L."/>
            <person name="Dacks J.B."/>
            <person name="Karnkowska A."/>
            <person name="Elias M."/>
            <person name="Hampl V."/>
        </authorList>
    </citation>
    <scope>NUCLEOTIDE SEQUENCE [LARGE SCALE GENOMIC DNA]</scope>
    <source>
        <strain evidence="2">NAU3</strain>
        <tissue evidence="2">Gut</tissue>
    </source>
</reference>
<gene>
    <name evidence="2" type="ORF">BLNAU_6855</name>
</gene>
<feature type="domain" description="AB hydrolase-1" evidence="1">
    <location>
        <begin position="71"/>
        <end position="185"/>
    </location>
</feature>
<protein>
    <submittedName>
        <fullName evidence="2">Alpha/beta hydrolase</fullName>
    </submittedName>
</protein>
<dbReference type="PANTHER" id="PTHR43433">
    <property type="entry name" value="HYDROLASE, ALPHA/BETA FOLD FAMILY PROTEIN"/>
    <property type="match status" value="1"/>
</dbReference>
<dbReference type="Pfam" id="PF00561">
    <property type="entry name" value="Abhydrolase_1"/>
    <property type="match status" value="1"/>
</dbReference>
<dbReference type="InterPro" id="IPR029058">
    <property type="entry name" value="AB_hydrolase_fold"/>
</dbReference>
<comment type="caution">
    <text evidence="2">The sequence shown here is derived from an EMBL/GenBank/DDBJ whole genome shotgun (WGS) entry which is preliminary data.</text>
</comment>
<dbReference type="Gene3D" id="3.40.50.1820">
    <property type="entry name" value="alpha/beta hydrolase"/>
    <property type="match status" value="1"/>
</dbReference>